<organism evidence="2 3">
    <name type="scientific">Nocardiopsis ansamitocini</name>
    <dbReference type="NCBI Taxonomy" id="1670832"/>
    <lineage>
        <taxon>Bacteria</taxon>
        <taxon>Bacillati</taxon>
        <taxon>Actinomycetota</taxon>
        <taxon>Actinomycetes</taxon>
        <taxon>Streptosporangiales</taxon>
        <taxon>Nocardiopsidaceae</taxon>
        <taxon>Nocardiopsis</taxon>
    </lineage>
</organism>
<evidence type="ECO:0000313" key="2">
    <source>
        <dbReference type="EMBL" id="GLU48981.1"/>
    </source>
</evidence>
<dbReference type="GO" id="GO:0005829">
    <property type="term" value="C:cytosol"/>
    <property type="evidence" value="ECO:0007669"/>
    <property type="project" value="TreeGrafter"/>
</dbReference>
<dbReference type="GO" id="GO:0003824">
    <property type="term" value="F:catalytic activity"/>
    <property type="evidence" value="ECO:0007669"/>
    <property type="project" value="InterPro"/>
</dbReference>
<evidence type="ECO:0000313" key="3">
    <source>
        <dbReference type="Proteomes" id="UP001165092"/>
    </source>
</evidence>
<reference evidence="2" key="1">
    <citation type="submission" date="2023-02" db="EMBL/GenBank/DDBJ databases">
        <title>Nocardiopsis ansamitocini NBRC 112285.</title>
        <authorList>
            <person name="Ichikawa N."/>
            <person name="Sato H."/>
            <person name="Tonouchi N."/>
        </authorList>
    </citation>
    <scope>NUCLEOTIDE SEQUENCE</scope>
    <source>
        <strain evidence="2">NBRC 112285</strain>
    </source>
</reference>
<accession>A0A9W6P8K1</accession>
<dbReference type="Gene3D" id="3.30.559.30">
    <property type="entry name" value="Nonribosomal peptide synthetase, condensation domain"/>
    <property type="match status" value="1"/>
</dbReference>
<keyword evidence="3" id="KW-1185">Reference proteome</keyword>
<dbReference type="SUPFAM" id="SSF52777">
    <property type="entry name" value="CoA-dependent acyltransferases"/>
    <property type="match status" value="2"/>
</dbReference>
<dbReference type="GO" id="GO:0008610">
    <property type="term" value="P:lipid biosynthetic process"/>
    <property type="evidence" value="ECO:0007669"/>
    <property type="project" value="UniProtKB-ARBA"/>
</dbReference>
<dbReference type="GO" id="GO:0043041">
    <property type="term" value="P:amino acid activation for nonribosomal peptide biosynthetic process"/>
    <property type="evidence" value="ECO:0007669"/>
    <property type="project" value="TreeGrafter"/>
</dbReference>
<dbReference type="RefSeq" id="WP_285760439.1">
    <property type="nucleotide sequence ID" value="NZ_BSQG01000005.1"/>
</dbReference>
<dbReference type="Pfam" id="PF00668">
    <property type="entry name" value="Condensation"/>
    <property type="match status" value="1"/>
</dbReference>
<evidence type="ECO:0000259" key="1">
    <source>
        <dbReference type="Pfam" id="PF00668"/>
    </source>
</evidence>
<dbReference type="PANTHER" id="PTHR45527">
    <property type="entry name" value="NONRIBOSOMAL PEPTIDE SYNTHETASE"/>
    <property type="match status" value="1"/>
</dbReference>
<dbReference type="AlphaFoldDB" id="A0A9W6P8K1"/>
<dbReference type="GO" id="GO:0031177">
    <property type="term" value="F:phosphopantetheine binding"/>
    <property type="evidence" value="ECO:0007669"/>
    <property type="project" value="TreeGrafter"/>
</dbReference>
<gene>
    <name evidence="2" type="ORF">Nans01_33320</name>
</gene>
<dbReference type="Gene3D" id="3.30.559.10">
    <property type="entry name" value="Chloramphenicol acetyltransferase-like domain"/>
    <property type="match status" value="1"/>
</dbReference>
<dbReference type="EMBL" id="BSQG01000005">
    <property type="protein sequence ID" value="GLU48981.1"/>
    <property type="molecule type" value="Genomic_DNA"/>
</dbReference>
<proteinExistence type="predicted"/>
<dbReference type="PANTHER" id="PTHR45527:SF1">
    <property type="entry name" value="FATTY ACID SYNTHASE"/>
    <property type="match status" value="1"/>
</dbReference>
<sequence>MRQIPIEELDIAPGYAVEWSVVSPTRGGAAEPTQTPPVASYIQEQHFALAQYLEGEEISCPSYIGGSFEIRGRLDRDALGAALLHFVRRHEVLRCVFRTTDDGPAIELLAPEEIKVDLVEVGQLASTADVRSYVHRFLQGTHTLRGPWFVMGAMIRDESTTVYFACDHLVTDGVSTPVVVEDISTAYEAFSRGEEVVLPEVGSYLDFAVQERDRGRSLTPDDSRLDYWKGFTARNGGMFPRFPLDLGVEPGVMYPVINETYPLLGGHDADAMELRCREAGSELAAGVLAAVAVTLRKEGGPEVYRGLMPVSRRGRGKYANSMGWFVNTLPVEFSVAGEKDFAETIGAVRTALVAMLKSANVPFPKVFDLMPSQHAGPQGWPFPINFFSYLDFGKTPGAGSQVARKACGHIWGSHSNGIFFWFYRNDTGLYLNAAFPDTPQARRTAKEFLGTLGTTMDNIIGNGTF</sequence>
<name>A0A9W6P8K1_9ACTN</name>
<dbReference type="InterPro" id="IPR023213">
    <property type="entry name" value="CAT-like_dom_sf"/>
</dbReference>
<protein>
    <recommendedName>
        <fullName evidence="1">Condensation domain-containing protein</fullName>
    </recommendedName>
</protein>
<comment type="caution">
    <text evidence="2">The sequence shown here is derived from an EMBL/GenBank/DDBJ whole genome shotgun (WGS) entry which is preliminary data.</text>
</comment>
<feature type="domain" description="Condensation" evidence="1">
    <location>
        <begin position="41"/>
        <end position="374"/>
    </location>
</feature>
<dbReference type="GO" id="GO:0044550">
    <property type="term" value="P:secondary metabolite biosynthetic process"/>
    <property type="evidence" value="ECO:0007669"/>
    <property type="project" value="TreeGrafter"/>
</dbReference>
<dbReference type="Proteomes" id="UP001165092">
    <property type="component" value="Unassembled WGS sequence"/>
</dbReference>
<dbReference type="InterPro" id="IPR001242">
    <property type="entry name" value="Condensation_dom"/>
</dbReference>